<gene>
    <name evidence="4" type="ORF">QBC34DRAFT_474321</name>
</gene>
<dbReference type="Pfam" id="PF12770">
    <property type="entry name" value="CHAT"/>
    <property type="match status" value="1"/>
</dbReference>
<dbReference type="Proteomes" id="UP001321760">
    <property type="component" value="Unassembled WGS sequence"/>
</dbReference>
<keyword evidence="2" id="KW-0472">Membrane</keyword>
<sequence length="1406" mass="158429">MDFTEVCAVFQGTIFYDDFHGDLKSISQDLDRRDSQTSSSGSPDDKASLLLLKTLWNMFAGDLKAADQHLSDLIEGSSETYGPRWEFRANAYRALLLTWREYPRLFRSCELSGPAIMTWAWQNARDSDIASAALALCRARSRRSEGISELDKIEFEVIQEVCVVDQQVRQIARRLNATSEDYDYHAGTRTTDGRLLLQSQNRLVNLQIRTLCLGLPAVSAYLSKTLYDLSHSQGDPLAFIHLENMRKTYTEMGDEAGIGLYWMIRGDHNLSPPFTSPLVLNFKIADTLDEFGGDSRVFHAANPYVLDTSVYRTRRRPARRGSVLSWRRIANRLKAARTRIATAVKRSVKAACGKGAERWKPRNLDEVHYLGRLSTARRCYAQAEAHFTSVSCARGSAASMLRTACSFIMEDMQASRFWSPGTRQGKVASLLGISRDLCRIAGDEQLGKLVDAHRLLARTHDDDHRSVGRSLGYGSEERNDEVFALCLALLSLRESFHYRYHLGAFTESRDSSEVSRQILKSMTIFRTLWYQVMLAQMSMMQPFGLNTPVVWADILKYQWHVVRKECLVRVGVEGGRSAASATLGYTLFQHSLKMAVGSIIPIDSAVGEPDEYPDNAVLEMLDIIHETYPEDNMTKDWIELQRIRIKYHKALIWHRRHVEMGELGNANRSLTGFLEDPQVLANNNLQCRAWIVDVAVKYGEPERGAAVMSKIHDADVIPRQYSGIGGSTVPTLQRTDAARRSLKSLEIIFLCCIRLSQWDRASRVLELLEVASPGYYTSVTSYSKLWPWQRCLYTGLVREAEGQYTLAFQYFVQAFGFVRQAQHSLHDYETVGARWEMADLSRLMEALTRRSIRWQKDLPVFGSTAEYGSSNHNDEGVLFLEAARTQIVSETAAPEKVAAQYKYQTWVRLRTKRRRTAAEEQEFERLNAEIDQFTAELTGRDTRDESPTALRSRGAAKQLSRPPFQFTPRELYASIPSDAIVIYITVSEDGLSVFAIADDGVKVADFNPKTTPAEVRTSVAMLWDLFQGNQDTDGVESFILQLVLRRLSKDIINPAVEQCIAARNHVIFVPSGPLTRLPFGALIFKGNYLLLQKQVSQVPRLSALRALSQRFDSRTSRPRITGDDGTIRIIARPGSVEDQSRTLHRPLHFAGIEAMVIAHLSGTSAIDADKVTRDGFQNYLRDAQILHLATHGYNDADYPFNSSIVLKERFRVIDMLAVRTQVTLVTFGACLGGLGRPSDLGDIDGFSHAVLAAGASTYLGALWEVDDFSTMMHMFLFYFMLFVVVKAPSIAEAWHFATRMLYELRVEDKVKILESMLSGWDVWEKRDEKPGEFVQRGKSRLRRVLARLRENSEAKEFDFKRPAVWAAFSLVGNGSIRVESSLYGTATELMGALGPVEGAVENGQGA</sequence>
<comment type="caution">
    <text evidence="4">The sequence shown here is derived from an EMBL/GenBank/DDBJ whole genome shotgun (WGS) entry which is preliminary data.</text>
</comment>
<dbReference type="EMBL" id="MU865973">
    <property type="protein sequence ID" value="KAK4444796.1"/>
    <property type="molecule type" value="Genomic_DNA"/>
</dbReference>
<feature type="coiled-coil region" evidence="1">
    <location>
        <begin position="909"/>
        <end position="936"/>
    </location>
</feature>
<evidence type="ECO:0000259" key="3">
    <source>
        <dbReference type="Pfam" id="PF12770"/>
    </source>
</evidence>
<keyword evidence="1" id="KW-0175">Coiled coil</keyword>
<evidence type="ECO:0000313" key="5">
    <source>
        <dbReference type="Proteomes" id="UP001321760"/>
    </source>
</evidence>
<dbReference type="InterPro" id="IPR024983">
    <property type="entry name" value="CHAT_dom"/>
</dbReference>
<keyword evidence="5" id="KW-1185">Reference proteome</keyword>
<reference evidence="4" key="2">
    <citation type="submission" date="2023-05" db="EMBL/GenBank/DDBJ databases">
        <authorList>
            <consortium name="Lawrence Berkeley National Laboratory"/>
            <person name="Steindorff A."/>
            <person name="Hensen N."/>
            <person name="Bonometti L."/>
            <person name="Westerberg I."/>
            <person name="Brannstrom I.O."/>
            <person name="Guillou S."/>
            <person name="Cros-Aarteil S."/>
            <person name="Calhoun S."/>
            <person name="Haridas S."/>
            <person name="Kuo A."/>
            <person name="Mondo S."/>
            <person name="Pangilinan J."/>
            <person name="Riley R."/>
            <person name="Labutti K."/>
            <person name="Andreopoulos B."/>
            <person name="Lipzen A."/>
            <person name="Chen C."/>
            <person name="Yanf M."/>
            <person name="Daum C."/>
            <person name="Ng V."/>
            <person name="Clum A."/>
            <person name="Ohm R."/>
            <person name="Martin F."/>
            <person name="Silar P."/>
            <person name="Natvig D."/>
            <person name="Lalanne C."/>
            <person name="Gautier V."/>
            <person name="Ament-Velasquez S.L."/>
            <person name="Kruys A."/>
            <person name="Hutchinson M.I."/>
            <person name="Powell A.J."/>
            <person name="Barry K."/>
            <person name="Miller A.N."/>
            <person name="Grigoriev I.V."/>
            <person name="Debuchy R."/>
            <person name="Gladieux P."/>
            <person name="Thoren M.H."/>
            <person name="Johannesson H."/>
        </authorList>
    </citation>
    <scope>NUCLEOTIDE SEQUENCE</scope>
    <source>
        <strain evidence="4">PSN243</strain>
    </source>
</reference>
<name>A0AAV9GB29_9PEZI</name>
<organism evidence="4 5">
    <name type="scientific">Podospora aff. communis PSN243</name>
    <dbReference type="NCBI Taxonomy" id="3040156"/>
    <lineage>
        <taxon>Eukaryota</taxon>
        <taxon>Fungi</taxon>
        <taxon>Dikarya</taxon>
        <taxon>Ascomycota</taxon>
        <taxon>Pezizomycotina</taxon>
        <taxon>Sordariomycetes</taxon>
        <taxon>Sordariomycetidae</taxon>
        <taxon>Sordariales</taxon>
        <taxon>Podosporaceae</taxon>
        <taxon>Podospora</taxon>
    </lineage>
</organism>
<feature type="domain" description="CHAT" evidence="3">
    <location>
        <begin position="1043"/>
        <end position="1373"/>
    </location>
</feature>
<accession>A0AAV9GB29</accession>
<proteinExistence type="predicted"/>
<reference evidence="4" key="1">
    <citation type="journal article" date="2023" name="Mol. Phylogenet. Evol.">
        <title>Genome-scale phylogeny and comparative genomics of the fungal order Sordariales.</title>
        <authorList>
            <person name="Hensen N."/>
            <person name="Bonometti L."/>
            <person name="Westerberg I."/>
            <person name="Brannstrom I.O."/>
            <person name="Guillou S."/>
            <person name="Cros-Aarteil S."/>
            <person name="Calhoun S."/>
            <person name="Haridas S."/>
            <person name="Kuo A."/>
            <person name="Mondo S."/>
            <person name="Pangilinan J."/>
            <person name="Riley R."/>
            <person name="LaButti K."/>
            <person name="Andreopoulos B."/>
            <person name="Lipzen A."/>
            <person name="Chen C."/>
            <person name="Yan M."/>
            <person name="Daum C."/>
            <person name="Ng V."/>
            <person name="Clum A."/>
            <person name="Steindorff A."/>
            <person name="Ohm R.A."/>
            <person name="Martin F."/>
            <person name="Silar P."/>
            <person name="Natvig D.O."/>
            <person name="Lalanne C."/>
            <person name="Gautier V."/>
            <person name="Ament-Velasquez S.L."/>
            <person name="Kruys A."/>
            <person name="Hutchinson M.I."/>
            <person name="Powell A.J."/>
            <person name="Barry K."/>
            <person name="Miller A.N."/>
            <person name="Grigoriev I.V."/>
            <person name="Debuchy R."/>
            <person name="Gladieux P."/>
            <person name="Hiltunen Thoren M."/>
            <person name="Johannesson H."/>
        </authorList>
    </citation>
    <scope>NUCLEOTIDE SEQUENCE</scope>
    <source>
        <strain evidence="4">PSN243</strain>
    </source>
</reference>
<evidence type="ECO:0000256" key="1">
    <source>
        <dbReference type="SAM" id="Coils"/>
    </source>
</evidence>
<evidence type="ECO:0000313" key="4">
    <source>
        <dbReference type="EMBL" id="KAK4444796.1"/>
    </source>
</evidence>
<protein>
    <submittedName>
        <fullName evidence="4">CHAT domain-containing protein</fullName>
    </submittedName>
</protein>
<evidence type="ECO:0000256" key="2">
    <source>
        <dbReference type="SAM" id="Phobius"/>
    </source>
</evidence>
<keyword evidence="2" id="KW-0812">Transmembrane</keyword>
<feature type="transmembrane region" description="Helical" evidence="2">
    <location>
        <begin position="1275"/>
        <end position="1297"/>
    </location>
</feature>
<keyword evidence="2" id="KW-1133">Transmembrane helix</keyword>